<dbReference type="Proteomes" id="UP000054821">
    <property type="component" value="Unassembled WGS sequence"/>
</dbReference>
<comment type="caution">
    <text evidence="8">The sequence shown here is derived from an EMBL/GenBank/DDBJ whole genome shotgun (WGS) entry which is preliminary data.</text>
</comment>
<dbReference type="GO" id="GO:0003677">
    <property type="term" value="F:DNA binding"/>
    <property type="evidence" value="ECO:0007669"/>
    <property type="project" value="InterPro"/>
</dbReference>
<protein>
    <recommendedName>
        <fullName evidence="7">Xylanolytic transcriptional activator regulatory domain-containing protein</fullName>
    </recommendedName>
</protein>
<dbReference type="GO" id="GO:0008270">
    <property type="term" value="F:zinc ion binding"/>
    <property type="evidence" value="ECO:0007669"/>
    <property type="project" value="InterPro"/>
</dbReference>
<evidence type="ECO:0000313" key="8">
    <source>
        <dbReference type="EMBL" id="PON24618.1"/>
    </source>
</evidence>
<keyword evidence="4" id="KW-0804">Transcription</keyword>
<feature type="domain" description="Xylanolytic transcriptional activator regulatory" evidence="7">
    <location>
        <begin position="211"/>
        <end position="289"/>
    </location>
</feature>
<accession>A0A2P4ZK10</accession>
<dbReference type="EMBL" id="JPDN02000022">
    <property type="protein sequence ID" value="PON24618.1"/>
    <property type="molecule type" value="Genomic_DNA"/>
</dbReference>
<evidence type="ECO:0000256" key="1">
    <source>
        <dbReference type="ARBA" id="ARBA00004123"/>
    </source>
</evidence>
<dbReference type="InterPro" id="IPR050815">
    <property type="entry name" value="TF_fung"/>
</dbReference>
<keyword evidence="2" id="KW-0479">Metal-binding</keyword>
<evidence type="ECO:0000256" key="2">
    <source>
        <dbReference type="ARBA" id="ARBA00022723"/>
    </source>
</evidence>
<comment type="subcellular location">
    <subcellularLocation>
        <location evidence="1">Nucleus</location>
    </subcellularLocation>
</comment>
<feature type="non-terminal residue" evidence="8">
    <location>
        <position position="1"/>
    </location>
</feature>
<reference evidence="8 9" key="1">
    <citation type="journal article" date="2016" name="Genome Announc.">
        <title>Draft Whole-Genome Sequence of Trichoderma gamsii T6085, a Promising Biocontrol Agent of Fusarium Head Blight on Wheat.</title>
        <authorList>
            <person name="Baroncelli R."/>
            <person name="Zapparata A."/>
            <person name="Piaggeschi G."/>
            <person name="Sarrocco S."/>
            <person name="Vannacci G."/>
        </authorList>
    </citation>
    <scope>NUCLEOTIDE SEQUENCE [LARGE SCALE GENOMIC DNA]</scope>
    <source>
        <strain evidence="8 9">T6085</strain>
    </source>
</reference>
<dbReference type="AlphaFoldDB" id="A0A2P4ZK10"/>
<gene>
    <name evidence="8" type="ORF">TGAM01_v206548</name>
</gene>
<evidence type="ECO:0000256" key="4">
    <source>
        <dbReference type="ARBA" id="ARBA00023163"/>
    </source>
</evidence>
<evidence type="ECO:0000259" key="7">
    <source>
        <dbReference type="SMART" id="SM00906"/>
    </source>
</evidence>
<dbReference type="Pfam" id="PF04082">
    <property type="entry name" value="Fungal_trans"/>
    <property type="match status" value="1"/>
</dbReference>
<sequence length="494" mass="55134">LRRYCDYTNRQTENELKTRIQELESLVTNHVTKVSPQNLSTPASSSQGTGSLPMSQTASSFYPVSLRFQKLFLDSDLKTRPDAPPPPSSDMIPAAALCYLSDQAQSAAGMSQYFETVHKWMPIISRVRLNSFADVELNSRPRADFALLLLTMKLIQQVPGSSSDAVRNPLYVCTKEFAASLDIAGVYTLLKLQAQLLITVYEMGHGIFPAAYVSIGCCVTQAMALGIHNREAPQILEQPRTWIDWEERQRIWWFIVILERYVNSVGDNRPLLSADPQTTSHLPVDDDAWDSGHAMYPERLILSSSKHLSASPFARLAQASHLQGEVIKHCNDETQSLSHVKNSVEVLSQVLLSFLEVISKDKASMMHFYSSVGVCLRSLDVSELALAREIALTCQSIMKDCIVKAMSFLDVVREMIQDADLAGLSPWFLDSLYQCLANIVYLMATSPAVESSVYPSQASLCLNLLQKANHRWNVAGAYLETIDLIEKELKTGRY</sequence>
<evidence type="ECO:0000313" key="9">
    <source>
        <dbReference type="Proteomes" id="UP000054821"/>
    </source>
</evidence>
<evidence type="ECO:0000256" key="3">
    <source>
        <dbReference type="ARBA" id="ARBA00023015"/>
    </source>
</evidence>
<keyword evidence="9" id="KW-1185">Reference proteome</keyword>
<feature type="region of interest" description="Disordered" evidence="6">
    <location>
        <begin position="33"/>
        <end position="54"/>
    </location>
</feature>
<dbReference type="GO" id="GO:0000981">
    <property type="term" value="F:DNA-binding transcription factor activity, RNA polymerase II-specific"/>
    <property type="evidence" value="ECO:0007669"/>
    <property type="project" value="InterPro"/>
</dbReference>
<evidence type="ECO:0000256" key="6">
    <source>
        <dbReference type="SAM" id="MobiDB-lite"/>
    </source>
</evidence>
<dbReference type="RefSeq" id="XP_024405366.1">
    <property type="nucleotide sequence ID" value="XM_024549892.1"/>
</dbReference>
<dbReference type="STRING" id="398673.A0A2P4ZK10"/>
<dbReference type="InterPro" id="IPR007219">
    <property type="entry name" value="XnlR_reg_dom"/>
</dbReference>
<dbReference type="PANTHER" id="PTHR47338:SF20">
    <property type="entry name" value="ZN(II)2CYS6 TRANSCRIPTION FACTOR (EUROFUNG)"/>
    <property type="match status" value="1"/>
</dbReference>
<proteinExistence type="predicted"/>
<keyword evidence="5" id="KW-0539">Nucleus</keyword>
<dbReference type="GO" id="GO:0006351">
    <property type="term" value="P:DNA-templated transcription"/>
    <property type="evidence" value="ECO:0007669"/>
    <property type="project" value="InterPro"/>
</dbReference>
<keyword evidence="3" id="KW-0805">Transcription regulation</keyword>
<dbReference type="GeneID" id="36347644"/>
<dbReference type="CDD" id="cd12148">
    <property type="entry name" value="fungal_TF_MHR"/>
    <property type="match status" value="1"/>
</dbReference>
<dbReference type="PANTHER" id="PTHR47338">
    <property type="entry name" value="ZN(II)2CYS6 TRANSCRIPTION FACTOR (EUROFUNG)-RELATED"/>
    <property type="match status" value="1"/>
</dbReference>
<organism evidence="8 9">
    <name type="scientific">Trichoderma gamsii</name>
    <dbReference type="NCBI Taxonomy" id="398673"/>
    <lineage>
        <taxon>Eukaryota</taxon>
        <taxon>Fungi</taxon>
        <taxon>Dikarya</taxon>
        <taxon>Ascomycota</taxon>
        <taxon>Pezizomycotina</taxon>
        <taxon>Sordariomycetes</taxon>
        <taxon>Hypocreomycetidae</taxon>
        <taxon>Hypocreales</taxon>
        <taxon>Hypocreaceae</taxon>
        <taxon>Trichoderma</taxon>
    </lineage>
</organism>
<name>A0A2P4ZK10_9HYPO</name>
<dbReference type="SMART" id="SM00906">
    <property type="entry name" value="Fungal_trans"/>
    <property type="match status" value="1"/>
</dbReference>
<evidence type="ECO:0000256" key="5">
    <source>
        <dbReference type="ARBA" id="ARBA00023242"/>
    </source>
</evidence>
<dbReference type="GO" id="GO:0005634">
    <property type="term" value="C:nucleus"/>
    <property type="evidence" value="ECO:0007669"/>
    <property type="project" value="UniProtKB-SubCell"/>
</dbReference>